<dbReference type="GO" id="GO:0004399">
    <property type="term" value="F:histidinol dehydrogenase activity"/>
    <property type="evidence" value="ECO:0007669"/>
    <property type="project" value="TreeGrafter"/>
</dbReference>
<dbReference type="GO" id="GO:0046872">
    <property type="term" value="F:metal ion binding"/>
    <property type="evidence" value="ECO:0007669"/>
    <property type="project" value="InterPro"/>
</dbReference>
<dbReference type="EMBL" id="BARS01042904">
    <property type="protein sequence ID" value="GAG33865.1"/>
    <property type="molecule type" value="Genomic_DNA"/>
</dbReference>
<evidence type="ECO:0008006" key="3">
    <source>
        <dbReference type="Google" id="ProtNLM"/>
    </source>
</evidence>
<dbReference type="GO" id="GO:0005829">
    <property type="term" value="C:cytosol"/>
    <property type="evidence" value="ECO:0007669"/>
    <property type="project" value="TreeGrafter"/>
</dbReference>
<organism evidence="2">
    <name type="scientific">marine sediment metagenome</name>
    <dbReference type="NCBI Taxonomy" id="412755"/>
    <lineage>
        <taxon>unclassified sequences</taxon>
        <taxon>metagenomes</taxon>
        <taxon>ecological metagenomes</taxon>
    </lineage>
</organism>
<evidence type="ECO:0000256" key="1">
    <source>
        <dbReference type="ARBA" id="ARBA00023002"/>
    </source>
</evidence>
<name>X0WT84_9ZZZZ</name>
<comment type="caution">
    <text evidence="2">The sequence shown here is derived from an EMBL/GenBank/DDBJ whole genome shotgun (WGS) entry which is preliminary data.</text>
</comment>
<dbReference type="GO" id="GO:0000105">
    <property type="term" value="P:L-histidine biosynthetic process"/>
    <property type="evidence" value="ECO:0007669"/>
    <property type="project" value="TreeGrafter"/>
</dbReference>
<dbReference type="InterPro" id="IPR016161">
    <property type="entry name" value="Ald_DH/histidinol_DH"/>
</dbReference>
<dbReference type="SUPFAM" id="SSF53720">
    <property type="entry name" value="ALDH-like"/>
    <property type="match status" value="1"/>
</dbReference>
<feature type="non-terminal residue" evidence="2">
    <location>
        <position position="111"/>
    </location>
</feature>
<protein>
    <recommendedName>
        <fullName evidence="3">Histidinol dehydrogenase</fullName>
    </recommendedName>
</protein>
<dbReference type="PANTHER" id="PTHR21256:SF2">
    <property type="entry name" value="HISTIDINE BIOSYNTHESIS TRIFUNCTIONAL PROTEIN"/>
    <property type="match status" value="1"/>
</dbReference>
<gene>
    <name evidence="2" type="ORF">S01H1_65027</name>
</gene>
<dbReference type="InterPro" id="IPR012131">
    <property type="entry name" value="Hstdl_DH"/>
</dbReference>
<dbReference type="PANTHER" id="PTHR21256">
    <property type="entry name" value="HISTIDINOL DEHYDROGENASE HDH"/>
    <property type="match status" value="1"/>
</dbReference>
<dbReference type="GO" id="GO:0051287">
    <property type="term" value="F:NAD binding"/>
    <property type="evidence" value="ECO:0007669"/>
    <property type="project" value="InterPro"/>
</dbReference>
<accession>X0WT84</accession>
<evidence type="ECO:0000313" key="2">
    <source>
        <dbReference type="EMBL" id="GAG33865.1"/>
    </source>
</evidence>
<reference evidence="2" key="1">
    <citation type="journal article" date="2014" name="Front. Microbiol.">
        <title>High frequency of phylogenetically diverse reductive dehalogenase-homologous genes in deep subseafloor sedimentary metagenomes.</title>
        <authorList>
            <person name="Kawai M."/>
            <person name="Futagami T."/>
            <person name="Toyoda A."/>
            <person name="Takaki Y."/>
            <person name="Nishi S."/>
            <person name="Hori S."/>
            <person name="Arai W."/>
            <person name="Tsubouchi T."/>
            <person name="Morono Y."/>
            <person name="Uchiyama I."/>
            <person name="Ito T."/>
            <person name="Fujiyama A."/>
            <person name="Inagaki F."/>
            <person name="Takami H."/>
        </authorList>
    </citation>
    <scope>NUCLEOTIDE SEQUENCE</scope>
    <source>
        <strain evidence="2">Expedition CK06-06</strain>
    </source>
</reference>
<sequence>MRIVKAQEFKEETLNQVLNRGKSDISSIESSVRKIISNVKEQGDKALLQYTEKFDKVRLPASKLKVDKREIKEAYKKLKKSQISALRKAADNIASFHKKQLRAKWTLEIAE</sequence>
<dbReference type="Pfam" id="PF00815">
    <property type="entry name" value="Histidinol_dh"/>
    <property type="match status" value="1"/>
</dbReference>
<keyword evidence="1" id="KW-0560">Oxidoreductase</keyword>
<dbReference type="Gene3D" id="3.40.50.1980">
    <property type="entry name" value="Nitrogenase molybdenum iron protein domain"/>
    <property type="match status" value="1"/>
</dbReference>
<dbReference type="AlphaFoldDB" id="X0WT84"/>
<proteinExistence type="predicted"/>